<keyword evidence="7 9" id="KW-0503">Monooxygenase</keyword>
<dbReference type="InterPro" id="IPR036396">
    <property type="entry name" value="Cyt_P450_sf"/>
</dbReference>
<comment type="similarity">
    <text evidence="2 9">Belongs to the cytochrome P450 family.</text>
</comment>
<evidence type="ECO:0000256" key="3">
    <source>
        <dbReference type="ARBA" id="ARBA00022723"/>
    </source>
</evidence>
<evidence type="ECO:0000313" key="11">
    <source>
        <dbReference type="EMBL" id="KAJ8062113.1"/>
    </source>
</evidence>
<evidence type="ECO:0000313" key="12">
    <source>
        <dbReference type="Proteomes" id="UP001152300"/>
    </source>
</evidence>
<evidence type="ECO:0000256" key="9">
    <source>
        <dbReference type="RuleBase" id="RU000461"/>
    </source>
</evidence>
<dbReference type="PANTHER" id="PTHR24305">
    <property type="entry name" value="CYTOCHROME P450"/>
    <property type="match status" value="1"/>
</dbReference>
<comment type="cofactor">
    <cofactor evidence="1 8">
        <name>heme</name>
        <dbReference type="ChEBI" id="CHEBI:30413"/>
    </cofactor>
</comment>
<dbReference type="AlphaFoldDB" id="A0A9X0AJI2"/>
<dbReference type="PROSITE" id="PS00086">
    <property type="entry name" value="CYTOCHROME_P450"/>
    <property type="match status" value="1"/>
</dbReference>
<dbReference type="GO" id="GO:0004497">
    <property type="term" value="F:monooxygenase activity"/>
    <property type="evidence" value="ECO:0007669"/>
    <property type="project" value="UniProtKB-KW"/>
</dbReference>
<protein>
    <recommendedName>
        <fullName evidence="13">Trichodiene oxygenase</fullName>
    </recommendedName>
</protein>
<dbReference type="PANTHER" id="PTHR24305:SF157">
    <property type="entry name" value="N-ACETYLTRYPTOPHAN 6-HYDROXYLASE IVOC-RELATED"/>
    <property type="match status" value="1"/>
</dbReference>
<evidence type="ECO:0000256" key="6">
    <source>
        <dbReference type="ARBA" id="ARBA00023026"/>
    </source>
</evidence>
<feature type="transmembrane region" description="Helical" evidence="10">
    <location>
        <begin position="12"/>
        <end position="34"/>
    </location>
</feature>
<evidence type="ECO:0000256" key="10">
    <source>
        <dbReference type="SAM" id="Phobius"/>
    </source>
</evidence>
<evidence type="ECO:0000256" key="1">
    <source>
        <dbReference type="ARBA" id="ARBA00001971"/>
    </source>
</evidence>
<dbReference type="SUPFAM" id="SSF48264">
    <property type="entry name" value="Cytochrome P450"/>
    <property type="match status" value="1"/>
</dbReference>
<dbReference type="GO" id="GO:0016705">
    <property type="term" value="F:oxidoreductase activity, acting on paired donors, with incorporation or reduction of molecular oxygen"/>
    <property type="evidence" value="ECO:0007669"/>
    <property type="project" value="InterPro"/>
</dbReference>
<evidence type="ECO:0000256" key="5">
    <source>
        <dbReference type="ARBA" id="ARBA00023004"/>
    </source>
</evidence>
<keyword evidence="10" id="KW-0812">Transmembrane</keyword>
<proteinExistence type="inferred from homology"/>
<dbReference type="InterPro" id="IPR050121">
    <property type="entry name" value="Cytochrome_P450_monoxygenase"/>
</dbReference>
<dbReference type="Gene3D" id="1.10.630.10">
    <property type="entry name" value="Cytochrome P450"/>
    <property type="match status" value="1"/>
</dbReference>
<keyword evidence="4 9" id="KW-0560">Oxidoreductase</keyword>
<evidence type="ECO:0000256" key="8">
    <source>
        <dbReference type="PIRSR" id="PIRSR602401-1"/>
    </source>
</evidence>
<evidence type="ECO:0000256" key="4">
    <source>
        <dbReference type="ARBA" id="ARBA00023002"/>
    </source>
</evidence>
<feature type="binding site" description="axial binding residue" evidence="8">
    <location>
        <position position="451"/>
    </location>
    <ligand>
        <name>heme</name>
        <dbReference type="ChEBI" id="CHEBI:30413"/>
    </ligand>
    <ligandPart>
        <name>Fe</name>
        <dbReference type="ChEBI" id="CHEBI:18248"/>
    </ligandPart>
</feature>
<name>A0A9X0AJI2_9HELO</name>
<dbReference type="InterPro" id="IPR002401">
    <property type="entry name" value="Cyt_P450_E_grp-I"/>
</dbReference>
<organism evidence="11 12">
    <name type="scientific">Sclerotinia nivalis</name>
    <dbReference type="NCBI Taxonomy" id="352851"/>
    <lineage>
        <taxon>Eukaryota</taxon>
        <taxon>Fungi</taxon>
        <taxon>Dikarya</taxon>
        <taxon>Ascomycota</taxon>
        <taxon>Pezizomycotina</taxon>
        <taxon>Leotiomycetes</taxon>
        <taxon>Helotiales</taxon>
        <taxon>Sclerotiniaceae</taxon>
        <taxon>Sclerotinia</taxon>
    </lineage>
</organism>
<dbReference type="Proteomes" id="UP001152300">
    <property type="component" value="Unassembled WGS sequence"/>
</dbReference>
<dbReference type="GO" id="GO:0005506">
    <property type="term" value="F:iron ion binding"/>
    <property type="evidence" value="ECO:0007669"/>
    <property type="project" value="InterPro"/>
</dbReference>
<dbReference type="EMBL" id="JAPEIS010000010">
    <property type="protein sequence ID" value="KAJ8062113.1"/>
    <property type="molecule type" value="Genomic_DNA"/>
</dbReference>
<dbReference type="PRINTS" id="PR00463">
    <property type="entry name" value="EP450I"/>
</dbReference>
<dbReference type="InterPro" id="IPR017972">
    <property type="entry name" value="Cyt_P450_CS"/>
</dbReference>
<dbReference type="Pfam" id="PF00067">
    <property type="entry name" value="p450"/>
    <property type="match status" value="1"/>
</dbReference>
<sequence length="509" mass="58030">MYQMEELANLLSLQNIAAIIAVYFGSLTFYRLFLHPLARFPGPKLAAITRYYEAYYDIVQNGQYTFKIVEMHKKYGPIVRISPYELHVIDPAFFEKLYRQDGRWHKYAWALDGFSARGATICTADHDIHKARRLPLNPFFSKVQVANKQGLIRQNVQKFCDRISQFSETNQIVNLGAATSAFTRDVSTEFILGKTYNSLDKEDFDVGMTNVFQGSGHIWRITKHVTWFGPTMKSIPVDWVMKVADEGTKAFFRYLKETTQDTKELLAAIALSDSNDKTPRTIVHEILDSSLPAKDKKFERVFDDVATVTGAGFETTASVLRLIIFHVFNNPEILERLRKELSSASISPSDLVEVKALEQLPYLTSILMEGMRLSPAIASRSARIAPDRDLTYGKWRIPSGTPIGMTTLLMHTNEKLYPDPMHFTPDRWMDLDARRKYDKTYAPFSRGTRICLGMNLAWAEMYMLLAALAQRFDFRFEGLTSKDFQCESDQFIIGTSGKGVLNAFVAAHE</sequence>
<keyword evidence="12" id="KW-1185">Reference proteome</keyword>
<keyword evidence="10" id="KW-1133">Transmembrane helix</keyword>
<dbReference type="InterPro" id="IPR001128">
    <property type="entry name" value="Cyt_P450"/>
</dbReference>
<reference evidence="11" key="1">
    <citation type="submission" date="2022-11" db="EMBL/GenBank/DDBJ databases">
        <title>Genome Resource of Sclerotinia nivalis Strain SnTB1, a Plant Pathogen Isolated from American Ginseng.</title>
        <authorList>
            <person name="Fan S."/>
        </authorList>
    </citation>
    <scope>NUCLEOTIDE SEQUENCE</scope>
    <source>
        <strain evidence="11">SnTB1</strain>
    </source>
</reference>
<accession>A0A9X0AJI2</accession>
<keyword evidence="3 8" id="KW-0479">Metal-binding</keyword>
<comment type="caution">
    <text evidence="11">The sequence shown here is derived from an EMBL/GenBank/DDBJ whole genome shotgun (WGS) entry which is preliminary data.</text>
</comment>
<keyword evidence="6" id="KW-0843">Virulence</keyword>
<dbReference type="PRINTS" id="PR00385">
    <property type="entry name" value="P450"/>
</dbReference>
<dbReference type="OrthoDB" id="3945418at2759"/>
<dbReference type="GO" id="GO:0020037">
    <property type="term" value="F:heme binding"/>
    <property type="evidence" value="ECO:0007669"/>
    <property type="project" value="InterPro"/>
</dbReference>
<dbReference type="CDD" id="cd11062">
    <property type="entry name" value="CYP58-like"/>
    <property type="match status" value="1"/>
</dbReference>
<evidence type="ECO:0000256" key="2">
    <source>
        <dbReference type="ARBA" id="ARBA00010617"/>
    </source>
</evidence>
<keyword evidence="5 8" id="KW-0408">Iron</keyword>
<evidence type="ECO:0008006" key="13">
    <source>
        <dbReference type="Google" id="ProtNLM"/>
    </source>
</evidence>
<evidence type="ECO:0000256" key="7">
    <source>
        <dbReference type="ARBA" id="ARBA00023033"/>
    </source>
</evidence>
<keyword evidence="10" id="KW-0472">Membrane</keyword>
<keyword evidence="8 9" id="KW-0349">Heme</keyword>
<gene>
    <name evidence="11" type="ORF">OCU04_008674</name>
</gene>